<evidence type="ECO:0000313" key="3">
    <source>
        <dbReference type="EMBL" id="KAJ0395241.1"/>
    </source>
</evidence>
<dbReference type="Proteomes" id="UP001209570">
    <property type="component" value="Unassembled WGS sequence"/>
</dbReference>
<evidence type="ECO:0000259" key="2">
    <source>
        <dbReference type="PROSITE" id="PS51205"/>
    </source>
</evidence>
<dbReference type="InterPro" id="IPR037191">
    <property type="entry name" value="VPS9_dom_sf"/>
</dbReference>
<dbReference type="SUPFAM" id="SSF109993">
    <property type="entry name" value="VPS9 domain"/>
    <property type="match status" value="1"/>
</dbReference>
<evidence type="ECO:0000256" key="1">
    <source>
        <dbReference type="SAM" id="MobiDB-lite"/>
    </source>
</evidence>
<feature type="region of interest" description="Disordered" evidence="1">
    <location>
        <begin position="1"/>
        <end position="60"/>
    </location>
</feature>
<dbReference type="AlphaFoldDB" id="A0AAD5LDZ0"/>
<comment type="caution">
    <text evidence="3">The sequence shown here is derived from an EMBL/GenBank/DDBJ whole genome shotgun (WGS) entry which is preliminary data.</text>
</comment>
<dbReference type="GO" id="GO:0030133">
    <property type="term" value="C:transport vesicle"/>
    <property type="evidence" value="ECO:0007669"/>
    <property type="project" value="TreeGrafter"/>
</dbReference>
<proteinExistence type="predicted"/>
<protein>
    <recommendedName>
        <fullName evidence="2">VPS9 domain-containing protein</fullName>
    </recommendedName>
</protein>
<feature type="compositionally biased region" description="Low complexity" evidence="1">
    <location>
        <begin position="1"/>
        <end position="34"/>
    </location>
</feature>
<feature type="compositionally biased region" description="Acidic residues" evidence="1">
    <location>
        <begin position="159"/>
        <end position="170"/>
    </location>
</feature>
<reference evidence="3" key="1">
    <citation type="submission" date="2021-12" db="EMBL/GenBank/DDBJ databases">
        <title>Prjna785345.</title>
        <authorList>
            <person name="Rujirawat T."/>
            <person name="Krajaejun T."/>
        </authorList>
    </citation>
    <scope>NUCLEOTIDE SEQUENCE</scope>
    <source>
        <strain evidence="3">Pi057C3</strain>
    </source>
</reference>
<dbReference type="InterPro" id="IPR051248">
    <property type="entry name" value="UPF0507/Ank_repeat_27"/>
</dbReference>
<dbReference type="PROSITE" id="PS51205">
    <property type="entry name" value="VPS9"/>
    <property type="match status" value="1"/>
</dbReference>
<accession>A0AAD5LDZ0</accession>
<organism evidence="3 4">
    <name type="scientific">Pythium insidiosum</name>
    <name type="common">Pythiosis disease agent</name>
    <dbReference type="NCBI Taxonomy" id="114742"/>
    <lineage>
        <taxon>Eukaryota</taxon>
        <taxon>Sar</taxon>
        <taxon>Stramenopiles</taxon>
        <taxon>Oomycota</taxon>
        <taxon>Peronosporomycetes</taxon>
        <taxon>Pythiales</taxon>
        <taxon>Pythiaceae</taxon>
        <taxon>Pythium</taxon>
    </lineage>
</organism>
<dbReference type="EMBL" id="JAKCXM010000356">
    <property type="protein sequence ID" value="KAJ0395241.1"/>
    <property type="molecule type" value="Genomic_DNA"/>
</dbReference>
<feature type="region of interest" description="Disordered" evidence="1">
    <location>
        <begin position="159"/>
        <end position="190"/>
    </location>
</feature>
<dbReference type="PANTHER" id="PTHR24170">
    <property type="entry name" value="ANKYRIN REPEAT DOMAIN-CONTAINING PROTEIN 27"/>
    <property type="match status" value="1"/>
</dbReference>
<dbReference type="GO" id="GO:0045022">
    <property type="term" value="P:early endosome to late endosome transport"/>
    <property type="evidence" value="ECO:0007669"/>
    <property type="project" value="TreeGrafter"/>
</dbReference>
<gene>
    <name evidence="3" type="ORF">P43SY_007140</name>
</gene>
<dbReference type="GO" id="GO:0097422">
    <property type="term" value="C:tubular endosome"/>
    <property type="evidence" value="ECO:0007669"/>
    <property type="project" value="TreeGrafter"/>
</dbReference>
<dbReference type="GO" id="GO:0000149">
    <property type="term" value="F:SNARE binding"/>
    <property type="evidence" value="ECO:0007669"/>
    <property type="project" value="TreeGrafter"/>
</dbReference>
<dbReference type="GO" id="GO:0005085">
    <property type="term" value="F:guanyl-nucleotide exchange factor activity"/>
    <property type="evidence" value="ECO:0007669"/>
    <property type="project" value="TreeGrafter"/>
</dbReference>
<name>A0AAD5LDZ0_PYTIN</name>
<dbReference type="GO" id="GO:0005770">
    <property type="term" value="C:late endosome"/>
    <property type="evidence" value="ECO:0007669"/>
    <property type="project" value="TreeGrafter"/>
</dbReference>
<dbReference type="InterPro" id="IPR003123">
    <property type="entry name" value="VPS9"/>
</dbReference>
<feature type="compositionally biased region" description="Polar residues" evidence="1">
    <location>
        <begin position="49"/>
        <end position="59"/>
    </location>
</feature>
<keyword evidence="4" id="KW-1185">Reference proteome</keyword>
<sequence>MGVDGVTTTAVPTAAVARKPLEPAEQPQDEAPPLGARRTSIPPCYSYGASRSSDVTTPTADVAERRWRSFDCAGSAKAEKLGELEARIAQEDAQARRCTERLRPRKRSALLRSIQALFSSEKKKEQLRLRQMQMVAEAATRARSLVVLNDLRTLVLTTDDDMDDMDDDDSDERRPPQTPTPTRGDAARSSFATTIDSSVQRLLDGLSDADQVLADDSLHRILELQTHWLQLAFDMHADKKYDVPRSLGVSGAVALQQFLSEFGRPDGRHRVPCALDAPTPALIRFEKLVTRFHLLKPQVKRSLDRLCRDTMSSFVRRDGVAPEASITEHVWGSREPRDVMQSLVHEIEDAIVEEAHVPDTTRSILHVFVEQMIYSRLAGACYRSVAAELDEQNARWREDIAASRNLAIDDVGLPVDIPEALREQLSPAFAKSIDAFNRIPHLVPSCVLAAFISAIRVLYAEADELLGLSCACISADVLLPLLVHVLSHCDLPHLHSQIYLLEHFAIETSTEGSEAAYYVACLQAAVGYIMMGPDRPSE</sequence>
<evidence type="ECO:0000313" key="4">
    <source>
        <dbReference type="Proteomes" id="UP001209570"/>
    </source>
</evidence>
<dbReference type="GO" id="GO:0005769">
    <property type="term" value="C:early endosome"/>
    <property type="evidence" value="ECO:0007669"/>
    <property type="project" value="TreeGrafter"/>
</dbReference>
<dbReference type="GO" id="GO:0005886">
    <property type="term" value="C:plasma membrane"/>
    <property type="evidence" value="ECO:0007669"/>
    <property type="project" value="TreeGrafter"/>
</dbReference>
<dbReference type="PANTHER" id="PTHR24170:SF1">
    <property type="entry name" value="DOMAIN PROTEIN, PUTATIVE (AFU_ORTHOLOGUE AFUA_1G09870)-RELATED"/>
    <property type="match status" value="1"/>
</dbReference>
<feature type="domain" description="VPS9" evidence="2">
    <location>
        <begin position="390"/>
        <end position="538"/>
    </location>
</feature>
<dbReference type="Gene3D" id="1.20.1050.80">
    <property type="entry name" value="VPS9 domain"/>
    <property type="match status" value="1"/>
</dbReference>
<dbReference type="Pfam" id="PF02204">
    <property type="entry name" value="VPS9"/>
    <property type="match status" value="1"/>
</dbReference>